<feature type="domain" description="N-acetyltransferase" evidence="3">
    <location>
        <begin position="1"/>
        <end position="170"/>
    </location>
</feature>
<evidence type="ECO:0000256" key="2">
    <source>
        <dbReference type="ARBA" id="ARBA00023315"/>
    </source>
</evidence>
<protein>
    <submittedName>
        <fullName evidence="4">GCN5-related N-acetyltransferase</fullName>
    </submittedName>
</protein>
<evidence type="ECO:0000259" key="3">
    <source>
        <dbReference type="PROSITE" id="PS51186"/>
    </source>
</evidence>
<dbReference type="InterPro" id="IPR000182">
    <property type="entry name" value="GNAT_dom"/>
</dbReference>
<evidence type="ECO:0000256" key="1">
    <source>
        <dbReference type="ARBA" id="ARBA00022679"/>
    </source>
</evidence>
<accession>F8FMN1</accession>
<dbReference type="EMBL" id="CP002869">
    <property type="protein sequence ID" value="AEI44202.1"/>
    <property type="molecule type" value="Genomic_DNA"/>
</dbReference>
<gene>
    <name evidence="4" type="ordered locus">KNP414_05678</name>
</gene>
<proteinExistence type="predicted"/>
<dbReference type="InterPro" id="IPR016181">
    <property type="entry name" value="Acyl_CoA_acyltransferase"/>
</dbReference>
<reference evidence="5" key="1">
    <citation type="submission" date="2011-06" db="EMBL/GenBank/DDBJ databases">
        <title>Complete genome sequence of Paenibacillus mucilaginosus KNP414.</title>
        <authorList>
            <person name="Wang J."/>
            <person name="Hu S."/>
            <person name="Hu X."/>
            <person name="Zhang B."/>
            <person name="Dong D."/>
            <person name="Zhang S."/>
            <person name="Zhao K."/>
            <person name="Wu D."/>
        </authorList>
    </citation>
    <scope>NUCLEOTIDE SEQUENCE [LARGE SCALE GENOMIC DNA]</scope>
    <source>
        <strain evidence="5">KNP414</strain>
    </source>
</reference>
<dbReference type="PATRIC" id="fig|1036673.3.peg.5271"/>
<sequence length="181" mass="19947">MRIRQAQASDCREIARVHVASWRTTYRGLLSSGFLNGLSEAQRERGWQQALQHPQPHELLLVLEALGGEIVGFVNGGRRRKQDEDTEAELYALYLLEDMQGKGYGRALFGALVHHLAGHGYRALEVSVLAGNPAEAVYRHWGGQRTGSQQIRGSDPGRNPASLVQAGRIPVGWETPGVRCV</sequence>
<dbReference type="PANTHER" id="PTHR43877">
    <property type="entry name" value="AMINOALKYLPHOSPHONATE N-ACETYLTRANSFERASE-RELATED-RELATED"/>
    <property type="match status" value="1"/>
</dbReference>
<dbReference type="CDD" id="cd04301">
    <property type="entry name" value="NAT_SF"/>
    <property type="match status" value="1"/>
</dbReference>
<dbReference type="KEGG" id="pms:KNP414_05678"/>
<name>F8FMN1_PAEMK</name>
<dbReference type="PROSITE" id="PS51186">
    <property type="entry name" value="GNAT"/>
    <property type="match status" value="1"/>
</dbReference>
<dbReference type="SUPFAM" id="SSF55729">
    <property type="entry name" value="Acyl-CoA N-acyltransferases (Nat)"/>
    <property type="match status" value="1"/>
</dbReference>
<keyword evidence="1 4" id="KW-0808">Transferase</keyword>
<dbReference type="Pfam" id="PF00583">
    <property type="entry name" value="Acetyltransf_1"/>
    <property type="match status" value="1"/>
</dbReference>
<evidence type="ECO:0000313" key="4">
    <source>
        <dbReference type="EMBL" id="AEI44202.1"/>
    </source>
</evidence>
<dbReference type="InterPro" id="IPR050832">
    <property type="entry name" value="Bact_Acetyltransf"/>
</dbReference>
<dbReference type="AlphaFoldDB" id="F8FMN1"/>
<dbReference type="HOGENOM" id="CLU_013985_18_2_9"/>
<dbReference type="GO" id="GO:0016747">
    <property type="term" value="F:acyltransferase activity, transferring groups other than amino-acyl groups"/>
    <property type="evidence" value="ECO:0007669"/>
    <property type="project" value="InterPro"/>
</dbReference>
<organism evidence="4 5">
    <name type="scientific">Paenibacillus mucilaginosus (strain KNP414)</name>
    <dbReference type="NCBI Taxonomy" id="1036673"/>
    <lineage>
        <taxon>Bacteria</taxon>
        <taxon>Bacillati</taxon>
        <taxon>Bacillota</taxon>
        <taxon>Bacilli</taxon>
        <taxon>Bacillales</taxon>
        <taxon>Paenibacillaceae</taxon>
        <taxon>Paenibacillus</taxon>
    </lineage>
</organism>
<dbReference type="Gene3D" id="3.40.630.30">
    <property type="match status" value="1"/>
</dbReference>
<dbReference type="RefSeq" id="WP_013919355.1">
    <property type="nucleotide sequence ID" value="NC_015690.1"/>
</dbReference>
<keyword evidence="2" id="KW-0012">Acyltransferase</keyword>
<dbReference type="Proteomes" id="UP000006620">
    <property type="component" value="Chromosome"/>
</dbReference>
<reference evidence="4 5" key="2">
    <citation type="journal article" date="2013" name="Genome Announc.">
        <title>Genome Sequence of Growth-Improving Paenibacillus mucilaginosus Strain KNP414.</title>
        <authorList>
            <person name="Lu J.J."/>
            <person name="Wang J.F."/>
            <person name="Hu X.F."/>
        </authorList>
    </citation>
    <scope>NUCLEOTIDE SEQUENCE [LARGE SCALE GENOMIC DNA]</scope>
    <source>
        <strain evidence="4 5">KNP414</strain>
    </source>
</reference>
<evidence type="ECO:0000313" key="5">
    <source>
        <dbReference type="Proteomes" id="UP000006620"/>
    </source>
</evidence>